<dbReference type="PROSITE" id="PS00629">
    <property type="entry name" value="IMP_1"/>
    <property type="match status" value="1"/>
</dbReference>
<dbReference type="Gene3D" id="3.40.190.80">
    <property type="match status" value="1"/>
</dbReference>
<dbReference type="Gene3D" id="3.30.540.10">
    <property type="entry name" value="Fructose-1,6-Bisphosphatase, subunit A, domain 1"/>
    <property type="match status" value="1"/>
</dbReference>
<dbReference type="Pfam" id="PF00459">
    <property type="entry name" value="Inositol_P"/>
    <property type="match status" value="1"/>
</dbReference>
<dbReference type="Proteomes" id="UP000703590">
    <property type="component" value="Unassembled WGS sequence"/>
</dbReference>
<keyword evidence="5 9" id="KW-0479">Metal-binding</keyword>
<dbReference type="NCBIfam" id="TIGR01331">
    <property type="entry name" value="bisphos_cysQ"/>
    <property type="match status" value="1"/>
</dbReference>
<dbReference type="PROSITE" id="PS00630">
    <property type="entry name" value="IMP_2"/>
    <property type="match status" value="1"/>
</dbReference>
<dbReference type="CDD" id="cd01638">
    <property type="entry name" value="CysQ"/>
    <property type="match status" value="1"/>
</dbReference>
<evidence type="ECO:0000313" key="10">
    <source>
        <dbReference type="EMBL" id="MBN2964636.1"/>
    </source>
</evidence>
<keyword evidence="8 9" id="KW-0472">Membrane</keyword>
<keyword evidence="3 9" id="KW-1003">Cell membrane</keyword>
<dbReference type="EMBL" id="JAFHKK010000015">
    <property type="protein sequence ID" value="MBN2964636.1"/>
    <property type="molecule type" value="Genomic_DNA"/>
</dbReference>
<dbReference type="GO" id="GO:0008441">
    <property type="term" value="F:3'(2'),5'-bisphosphate nucleotidase activity"/>
    <property type="evidence" value="ECO:0007669"/>
    <property type="project" value="UniProtKB-EC"/>
</dbReference>
<comment type="subcellular location">
    <subcellularLocation>
        <location evidence="9">Cell membrane</location>
        <topology evidence="9">Peripheral membrane protein</topology>
        <orientation evidence="9">Cytoplasmic side</orientation>
    </subcellularLocation>
</comment>
<feature type="binding site" evidence="9">
    <location>
        <position position="86"/>
    </location>
    <ligand>
        <name>Mg(2+)</name>
        <dbReference type="ChEBI" id="CHEBI:18420"/>
        <label>2</label>
    </ligand>
</feature>
<evidence type="ECO:0000256" key="9">
    <source>
        <dbReference type="HAMAP-Rule" id="MF_02095"/>
    </source>
</evidence>
<reference evidence="11" key="2">
    <citation type="submission" date="2021-02" db="EMBL/GenBank/DDBJ databases">
        <title>Sulfurospirillum tamanensis sp. nov.</title>
        <authorList>
            <person name="Merkel A.Y."/>
        </authorList>
    </citation>
    <scope>NUCLEOTIDE SEQUENCE [LARGE SCALE GENOMIC DNA]</scope>
    <source>
        <strain evidence="11">T05b</strain>
    </source>
</reference>
<dbReference type="InterPro" id="IPR006240">
    <property type="entry name" value="CysQ"/>
</dbReference>
<evidence type="ECO:0000256" key="4">
    <source>
        <dbReference type="ARBA" id="ARBA00022519"/>
    </source>
</evidence>
<organism evidence="10 11">
    <name type="scientific">Sulfurospirillum tamanense</name>
    <dbReference type="NCBI Taxonomy" id="2813362"/>
    <lineage>
        <taxon>Bacteria</taxon>
        <taxon>Pseudomonadati</taxon>
        <taxon>Campylobacterota</taxon>
        <taxon>Epsilonproteobacteria</taxon>
        <taxon>Campylobacterales</taxon>
        <taxon>Sulfurospirillaceae</taxon>
        <taxon>Sulfurospirillum</taxon>
    </lineage>
</organism>
<evidence type="ECO:0000256" key="5">
    <source>
        <dbReference type="ARBA" id="ARBA00022723"/>
    </source>
</evidence>
<dbReference type="EC" id="3.1.3.7" evidence="9"/>
<feature type="binding site" evidence="9">
    <location>
        <position position="215"/>
    </location>
    <ligand>
        <name>Mg(2+)</name>
        <dbReference type="ChEBI" id="CHEBI:18420"/>
        <label>2</label>
    </ligand>
</feature>
<evidence type="ECO:0000256" key="2">
    <source>
        <dbReference type="ARBA" id="ARBA00005289"/>
    </source>
</evidence>
<dbReference type="HAMAP" id="MF_02095">
    <property type="entry name" value="CysQ"/>
    <property type="match status" value="1"/>
</dbReference>
<dbReference type="PANTHER" id="PTHR43028">
    <property type="entry name" value="3'(2'),5'-BISPHOSPHATE NUCLEOTIDASE 1"/>
    <property type="match status" value="1"/>
</dbReference>
<evidence type="ECO:0000256" key="8">
    <source>
        <dbReference type="ARBA" id="ARBA00023136"/>
    </source>
</evidence>
<evidence type="ECO:0000313" key="11">
    <source>
        <dbReference type="Proteomes" id="UP000703590"/>
    </source>
</evidence>
<accession>A0ABS2WSI8</accession>
<keyword evidence="7 9" id="KW-0460">Magnesium</keyword>
<feature type="binding site" evidence="9">
    <location>
        <begin position="88"/>
        <end position="91"/>
    </location>
    <ligand>
        <name>substrate</name>
    </ligand>
</feature>
<comment type="similarity">
    <text evidence="2 9">Belongs to the inositol monophosphatase superfamily. CysQ family.</text>
</comment>
<evidence type="ECO:0000256" key="7">
    <source>
        <dbReference type="ARBA" id="ARBA00022842"/>
    </source>
</evidence>
<dbReference type="PRINTS" id="PR00377">
    <property type="entry name" value="IMPHPHTASES"/>
</dbReference>
<evidence type="ECO:0000256" key="1">
    <source>
        <dbReference type="ARBA" id="ARBA00001625"/>
    </source>
</evidence>
<comment type="caution">
    <text evidence="10">The sequence shown here is derived from an EMBL/GenBank/DDBJ whole genome shotgun (WGS) entry which is preliminary data.</text>
</comment>
<feature type="binding site" evidence="9">
    <location>
        <position position="89"/>
    </location>
    <ligand>
        <name>Mg(2+)</name>
        <dbReference type="ChEBI" id="CHEBI:18420"/>
        <label>2</label>
    </ligand>
</feature>
<dbReference type="InterPro" id="IPR020550">
    <property type="entry name" value="Inositol_monophosphatase_CS"/>
</dbReference>
<feature type="binding site" evidence="9">
    <location>
        <position position="66"/>
    </location>
    <ligand>
        <name>substrate</name>
    </ligand>
</feature>
<keyword evidence="4" id="KW-0997">Cell inner membrane</keyword>
<sequence>MQSFMLETVVGIAKVAGAEVLKVYGRKVAVTYKADNSPLTEADLLANALICDALNAAYPDIPILSEETKAAPYEERQGWEEYWCVDPIDGTKEFIKKTGDFTVNIALIRHGVPVLGVVQAPVWDVLYGAQEGKGAFKETVQGREALHVTPFDTRHCIVVASKSHLSSKTKRFIAALKAEVTEVEVQQRGSSLKLCLIAEGKAHLYPRVAPTMEWDTAAGHAILKEAGGEIYMYNPELTPSHYYLRQGVTPLIYNKPSLYNPSFIAV</sequence>
<feature type="binding site" evidence="9">
    <location>
        <position position="215"/>
    </location>
    <ligand>
        <name>substrate</name>
    </ligand>
</feature>
<evidence type="ECO:0000256" key="3">
    <source>
        <dbReference type="ARBA" id="ARBA00022475"/>
    </source>
</evidence>
<feature type="binding site" evidence="9">
    <location>
        <position position="86"/>
    </location>
    <ligand>
        <name>Mg(2+)</name>
        <dbReference type="ChEBI" id="CHEBI:18420"/>
        <label>1</label>
    </ligand>
</feature>
<dbReference type="InterPro" id="IPR050725">
    <property type="entry name" value="CysQ/Inositol_MonoPase"/>
</dbReference>
<comment type="catalytic activity">
    <reaction evidence="1 9">
        <text>adenosine 3',5'-bisphosphate + H2O = AMP + phosphate</text>
        <dbReference type="Rhea" id="RHEA:10040"/>
        <dbReference type="ChEBI" id="CHEBI:15377"/>
        <dbReference type="ChEBI" id="CHEBI:43474"/>
        <dbReference type="ChEBI" id="CHEBI:58343"/>
        <dbReference type="ChEBI" id="CHEBI:456215"/>
        <dbReference type="EC" id="3.1.3.7"/>
    </reaction>
</comment>
<comment type="cofactor">
    <cofactor evidence="9">
        <name>Mg(2+)</name>
        <dbReference type="ChEBI" id="CHEBI:18420"/>
    </cofactor>
</comment>
<reference evidence="10 11" key="3">
    <citation type="submission" date="2021-02" db="EMBL/GenBank/DDBJ databases">
        <authorList>
            <person name="Merkel A.Y."/>
        </authorList>
    </citation>
    <scope>NUCLEOTIDE SEQUENCE [LARGE SCALE GENOMIC DNA]</scope>
    <source>
        <strain evidence="10 11">T05b</strain>
    </source>
</reference>
<gene>
    <name evidence="9 10" type="primary">cysQ</name>
    <name evidence="10" type="ORF">JWV37_07580</name>
</gene>
<dbReference type="PANTHER" id="PTHR43028:SF5">
    <property type="entry name" value="3'(2'),5'-BISPHOSPHATE NUCLEOTIDASE 1"/>
    <property type="match status" value="1"/>
</dbReference>
<reference evidence="10 11" key="1">
    <citation type="submission" date="2021-02" db="EMBL/GenBank/DDBJ databases">
        <title>Sulfurospirillum tamanensis sp. nov.</title>
        <authorList>
            <person name="Frolova A."/>
            <person name="Merkel A."/>
            <person name="Slobodkin A."/>
        </authorList>
    </citation>
    <scope>NUCLEOTIDE SEQUENCE [LARGE SCALE GENOMIC DNA]</scope>
    <source>
        <strain evidence="10 11">T05b</strain>
    </source>
</reference>
<keyword evidence="11" id="KW-1185">Reference proteome</keyword>
<name>A0ABS2WSI8_9BACT</name>
<evidence type="ECO:0000256" key="6">
    <source>
        <dbReference type="ARBA" id="ARBA00022801"/>
    </source>
</evidence>
<dbReference type="InterPro" id="IPR020583">
    <property type="entry name" value="Inositol_monoP_metal-BS"/>
</dbReference>
<proteinExistence type="inferred from homology"/>
<feature type="binding site" evidence="9">
    <location>
        <position position="66"/>
    </location>
    <ligand>
        <name>Mg(2+)</name>
        <dbReference type="ChEBI" id="CHEBI:18420"/>
        <label>1</label>
    </ligand>
</feature>
<feature type="binding site" evidence="9">
    <location>
        <position position="88"/>
    </location>
    <ligand>
        <name>Mg(2+)</name>
        <dbReference type="ChEBI" id="CHEBI:18420"/>
        <label>1</label>
    </ligand>
</feature>
<dbReference type="SUPFAM" id="SSF56655">
    <property type="entry name" value="Carbohydrate phosphatase"/>
    <property type="match status" value="1"/>
</dbReference>
<dbReference type="InterPro" id="IPR000760">
    <property type="entry name" value="Inositol_monophosphatase-like"/>
</dbReference>
<protein>
    <recommendedName>
        <fullName evidence="9">3'(2'),5'-bisphosphate nucleotidase CysQ</fullName>
        <ecNumber evidence="9">3.1.3.7</ecNumber>
    </recommendedName>
    <alternativeName>
        <fullName evidence="9">3'(2'),5-bisphosphonucleoside 3'(2')-phosphohydrolase</fullName>
    </alternativeName>
    <alternativeName>
        <fullName evidence="9">3'-phosphoadenosine 5'-phosphate phosphatase</fullName>
        <shortName evidence="9">PAP phosphatase</shortName>
    </alternativeName>
</protein>
<keyword evidence="6 9" id="KW-0378">Hydrolase</keyword>
<comment type="function">
    <text evidence="9">Converts adenosine-3',5'-bisphosphate (PAP) to AMP.</text>
</comment>